<dbReference type="PANTHER" id="PTHR23198">
    <property type="entry name" value="NUCLEOPORIN"/>
    <property type="match status" value="1"/>
</dbReference>
<dbReference type="GO" id="GO:0006606">
    <property type="term" value="P:protein import into nucleus"/>
    <property type="evidence" value="ECO:0007669"/>
    <property type="project" value="TreeGrafter"/>
</dbReference>
<reference evidence="1 2" key="1">
    <citation type="submission" date="2014-04" db="EMBL/GenBank/DDBJ databases">
        <authorList>
            <consortium name="DOE Joint Genome Institute"/>
            <person name="Kuo A."/>
            <person name="Gay G."/>
            <person name="Dore J."/>
            <person name="Kohler A."/>
            <person name="Nagy L.G."/>
            <person name="Floudas D."/>
            <person name="Copeland A."/>
            <person name="Barry K.W."/>
            <person name="Cichocki N."/>
            <person name="Veneault-Fourrey C."/>
            <person name="LaButti K."/>
            <person name="Lindquist E.A."/>
            <person name="Lipzen A."/>
            <person name="Lundell T."/>
            <person name="Morin E."/>
            <person name="Murat C."/>
            <person name="Sun H."/>
            <person name="Tunlid A."/>
            <person name="Henrissat B."/>
            <person name="Grigoriev I.V."/>
            <person name="Hibbett D.S."/>
            <person name="Martin F."/>
            <person name="Nordberg H.P."/>
            <person name="Cantor M.N."/>
            <person name="Hua S.X."/>
        </authorList>
    </citation>
    <scope>NUCLEOTIDE SEQUENCE [LARGE SCALE GENOMIC DNA]</scope>
    <source>
        <strain evidence="2">h7</strain>
    </source>
</reference>
<reference evidence="2" key="2">
    <citation type="submission" date="2015-01" db="EMBL/GenBank/DDBJ databases">
        <title>Evolutionary Origins and Diversification of the Mycorrhizal Mutualists.</title>
        <authorList>
            <consortium name="DOE Joint Genome Institute"/>
            <consortium name="Mycorrhizal Genomics Consortium"/>
            <person name="Kohler A."/>
            <person name="Kuo A."/>
            <person name="Nagy L.G."/>
            <person name="Floudas D."/>
            <person name="Copeland A."/>
            <person name="Barry K.W."/>
            <person name="Cichocki N."/>
            <person name="Veneault-Fourrey C."/>
            <person name="LaButti K."/>
            <person name="Lindquist E.A."/>
            <person name="Lipzen A."/>
            <person name="Lundell T."/>
            <person name="Morin E."/>
            <person name="Murat C."/>
            <person name="Riley R."/>
            <person name="Ohm R."/>
            <person name="Sun H."/>
            <person name="Tunlid A."/>
            <person name="Henrissat B."/>
            <person name="Grigoriev I.V."/>
            <person name="Hibbett D.S."/>
            <person name="Martin F."/>
        </authorList>
    </citation>
    <scope>NUCLEOTIDE SEQUENCE [LARGE SCALE GENOMIC DNA]</scope>
    <source>
        <strain evidence="2">h7</strain>
    </source>
</reference>
<dbReference type="GO" id="GO:0034398">
    <property type="term" value="P:telomere tethering at nuclear periphery"/>
    <property type="evidence" value="ECO:0007669"/>
    <property type="project" value="TreeGrafter"/>
</dbReference>
<dbReference type="HOGENOM" id="CLU_085123_0_0_1"/>
<dbReference type="InterPro" id="IPR037665">
    <property type="entry name" value="Nucleoporin_S59-like"/>
</dbReference>
<name>A0A0C3BXV4_HEBCY</name>
<evidence type="ECO:0000313" key="2">
    <source>
        <dbReference type="Proteomes" id="UP000053424"/>
    </source>
</evidence>
<dbReference type="Gene3D" id="1.10.10.2360">
    <property type="match status" value="1"/>
</dbReference>
<dbReference type="GO" id="GO:0006405">
    <property type="term" value="P:RNA export from nucleus"/>
    <property type="evidence" value="ECO:0007669"/>
    <property type="project" value="TreeGrafter"/>
</dbReference>
<evidence type="ECO:0000313" key="1">
    <source>
        <dbReference type="EMBL" id="KIM36889.1"/>
    </source>
</evidence>
<dbReference type="Proteomes" id="UP000053424">
    <property type="component" value="Unassembled WGS sequence"/>
</dbReference>
<dbReference type="GO" id="GO:0003723">
    <property type="term" value="F:RNA binding"/>
    <property type="evidence" value="ECO:0007669"/>
    <property type="project" value="TreeGrafter"/>
</dbReference>
<gene>
    <name evidence="1" type="ORF">M413DRAFT_448821</name>
</gene>
<dbReference type="GO" id="GO:0044614">
    <property type="term" value="C:nuclear pore cytoplasmic filaments"/>
    <property type="evidence" value="ECO:0007669"/>
    <property type="project" value="TreeGrafter"/>
</dbReference>
<dbReference type="PANTHER" id="PTHR23198:SF15">
    <property type="entry name" value="OS01G0383900 PROTEIN"/>
    <property type="match status" value="1"/>
</dbReference>
<organism evidence="1 2">
    <name type="scientific">Hebeloma cylindrosporum</name>
    <dbReference type="NCBI Taxonomy" id="76867"/>
    <lineage>
        <taxon>Eukaryota</taxon>
        <taxon>Fungi</taxon>
        <taxon>Dikarya</taxon>
        <taxon>Basidiomycota</taxon>
        <taxon>Agaricomycotina</taxon>
        <taxon>Agaricomycetes</taxon>
        <taxon>Agaricomycetidae</taxon>
        <taxon>Agaricales</taxon>
        <taxon>Agaricineae</taxon>
        <taxon>Hymenogastraceae</taxon>
        <taxon>Hebeloma</taxon>
    </lineage>
</organism>
<dbReference type="GO" id="GO:0008139">
    <property type="term" value="F:nuclear localization sequence binding"/>
    <property type="evidence" value="ECO:0007669"/>
    <property type="project" value="TreeGrafter"/>
</dbReference>
<dbReference type="GO" id="GO:0000973">
    <property type="term" value="P:post-transcriptional tethering of RNA polymerase II gene DNA at nuclear periphery"/>
    <property type="evidence" value="ECO:0007669"/>
    <property type="project" value="TreeGrafter"/>
</dbReference>
<accession>A0A0C3BXV4</accession>
<dbReference type="AlphaFoldDB" id="A0A0C3BXV4"/>
<dbReference type="OrthoDB" id="3234974at2759"/>
<dbReference type="GO" id="GO:0017056">
    <property type="term" value="F:structural constituent of nuclear pore"/>
    <property type="evidence" value="ECO:0007669"/>
    <property type="project" value="TreeGrafter"/>
</dbReference>
<protein>
    <submittedName>
        <fullName evidence="1">Uncharacterized protein</fullName>
    </submittedName>
</protein>
<dbReference type="EMBL" id="KN831801">
    <property type="protein sequence ID" value="KIM36889.1"/>
    <property type="molecule type" value="Genomic_DNA"/>
</dbReference>
<proteinExistence type="predicted"/>
<sequence>MNPSEGIFMSIAAALGPESKSFEEVRIEDYIRAYQATGRPPPPCPQEPADETQRKLLNLPPLFKPQTSLTSPPDPTMEGAATNLAILDPSQLPRGQEFRVYSNAGEKYHCISAMPEYANFCQEELRYYAYLLGNKQSPVPIAMDPFVLPVKQVVTTPPASAEESLQSLVAQPAYAKHSPEELRVAYLLHRRELTSAELIQLQNPSAFIPPSTAIAPPPPSTPIVPSTPSIPKPIFASTAPSLPKFTFGFK</sequence>
<keyword evidence="2" id="KW-1185">Reference proteome</keyword>